<reference evidence="3 4" key="1">
    <citation type="journal article" date="2020" name="ISME J.">
        <title>Uncovering the hidden diversity of litter-decomposition mechanisms in mushroom-forming fungi.</title>
        <authorList>
            <person name="Floudas D."/>
            <person name="Bentzer J."/>
            <person name="Ahren D."/>
            <person name="Johansson T."/>
            <person name="Persson P."/>
            <person name="Tunlid A."/>
        </authorList>
    </citation>
    <scope>NUCLEOTIDE SEQUENCE [LARGE SCALE GENOMIC DNA]</scope>
    <source>
        <strain evidence="3 4">CBS 101986</strain>
    </source>
</reference>
<gene>
    <name evidence="3" type="ORF">D9619_007370</name>
</gene>
<keyword evidence="1" id="KW-0378">Hydrolase</keyword>
<dbReference type="OrthoDB" id="1600564at2759"/>
<evidence type="ECO:0000256" key="1">
    <source>
        <dbReference type="ARBA" id="ARBA00022801"/>
    </source>
</evidence>
<feature type="signal peptide" evidence="2">
    <location>
        <begin position="1"/>
        <end position="23"/>
    </location>
</feature>
<evidence type="ECO:0000313" key="4">
    <source>
        <dbReference type="Proteomes" id="UP000567179"/>
    </source>
</evidence>
<dbReference type="InterPro" id="IPR036514">
    <property type="entry name" value="SGNH_hydro_sf"/>
</dbReference>
<protein>
    <recommendedName>
        <fullName evidence="5">Carbohydrate esterase family 16 protein</fullName>
    </recommendedName>
</protein>
<evidence type="ECO:0000256" key="2">
    <source>
        <dbReference type="SAM" id="SignalP"/>
    </source>
</evidence>
<dbReference type="Pfam" id="PF00657">
    <property type="entry name" value="Lipase_GDSL"/>
    <property type="match status" value="1"/>
</dbReference>
<dbReference type="PANTHER" id="PTHR45648:SF85">
    <property type="entry name" value="A, PUTATIVE (AFU_ORTHOLOGUE AFUA_2G10760)-RELATED"/>
    <property type="match status" value="1"/>
</dbReference>
<dbReference type="Proteomes" id="UP000567179">
    <property type="component" value="Unassembled WGS sequence"/>
</dbReference>
<sequence>MPSCRTAVLSLALCTLFAAQTLSVSLPQNVEDTRPSFNWDRIKYVHAFGDSYSFVQGTEGHANFRQALKKVDALAIPTIAERNNIKKYKLGRGELGCFQGPPSKCERQLWDFAFAGADIDANILPRHENFDIPLVDQVKQWLTYAADIIPHPADETLTTWWIGINDTGDTVNNATISDFNAFWNVEMASYFNAVQAATNRGLRTHLFINVPPEDRTPGALSNSTRAALLKDHINQFNTVLAAHVSAFQAANPDTRVMTFDAHKWFNMVLDNPRPFGFTNTTGFCTCAQPTEFFWFNMAHPTERVHKLLAQAIEQQLRNQ</sequence>
<dbReference type="PANTHER" id="PTHR45648">
    <property type="entry name" value="GDSL LIPASE/ACYLHYDROLASE FAMILY PROTEIN (AFU_ORTHOLOGUE AFUA_4G14700)"/>
    <property type="match status" value="1"/>
</dbReference>
<dbReference type="AlphaFoldDB" id="A0A8H5EWQ1"/>
<dbReference type="SUPFAM" id="SSF52266">
    <property type="entry name" value="SGNH hydrolase"/>
    <property type="match status" value="1"/>
</dbReference>
<keyword evidence="4" id="KW-1185">Reference proteome</keyword>
<feature type="chain" id="PRO_5034603983" description="Carbohydrate esterase family 16 protein" evidence="2">
    <location>
        <begin position="24"/>
        <end position="319"/>
    </location>
</feature>
<evidence type="ECO:0008006" key="5">
    <source>
        <dbReference type="Google" id="ProtNLM"/>
    </source>
</evidence>
<dbReference type="InterPro" id="IPR051058">
    <property type="entry name" value="GDSL_Est/Lipase"/>
</dbReference>
<dbReference type="CDD" id="cd01846">
    <property type="entry name" value="fatty_acyltransferase_like"/>
    <property type="match status" value="1"/>
</dbReference>
<evidence type="ECO:0000313" key="3">
    <source>
        <dbReference type="EMBL" id="KAF5315102.1"/>
    </source>
</evidence>
<dbReference type="Gene3D" id="3.40.50.1110">
    <property type="entry name" value="SGNH hydrolase"/>
    <property type="match status" value="1"/>
</dbReference>
<keyword evidence="2" id="KW-0732">Signal</keyword>
<dbReference type="GO" id="GO:0016788">
    <property type="term" value="F:hydrolase activity, acting on ester bonds"/>
    <property type="evidence" value="ECO:0007669"/>
    <property type="project" value="InterPro"/>
</dbReference>
<dbReference type="InterPro" id="IPR001087">
    <property type="entry name" value="GDSL"/>
</dbReference>
<organism evidence="3 4">
    <name type="scientific">Psilocybe cf. subviscida</name>
    <dbReference type="NCBI Taxonomy" id="2480587"/>
    <lineage>
        <taxon>Eukaryota</taxon>
        <taxon>Fungi</taxon>
        <taxon>Dikarya</taxon>
        <taxon>Basidiomycota</taxon>
        <taxon>Agaricomycotina</taxon>
        <taxon>Agaricomycetes</taxon>
        <taxon>Agaricomycetidae</taxon>
        <taxon>Agaricales</taxon>
        <taxon>Agaricineae</taxon>
        <taxon>Strophariaceae</taxon>
        <taxon>Psilocybe</taxon>
    </lineage>
</organism>
<dbReference type="EMBL" id="JAACJJ010000043">
    <property type="protein sequence ID" value="KAF5315102.1"/>
    <property type="molecule type" value="Genomic_DNA"/>
</dbReference>
<comment type="caution">
    <text evidence="3">The sequence shown here is derived from an EMBL/GenBank/DDBJ whole genome shotgun (WGS) entry which is preliminary data.</text>
</comment>
<accession>A0A8H5EWQ1</accession>
<name>A0A8H5EWQ1_9AGAR</name>
<proteinExistence type="predicted"/>